<dbReference type="InterPro" id="IPR000595">
    <property type="entry name" value="cNMP-bd_dom"/>
</dbReference>
<comment type="caution">
    <text evidence="2">The sequence shown here is derived from an EMBL/GenBank/DDBJ whole genome shotgun (WGS) entry which is preliminary data.</text>
</comment>
<proteinExistence type="predicted"/>
<dbReference type="Proteomes" id="UP000003111">
    <property type="component" value="Unassembled WGS sequence"/>
</dbReference>
<accession>E2S8L0</accession>
<name>E2S8L0_9ACTN</name>
<dbReference type="Pfam" id="PF00027">
    <property type="entry name" value="cNMP_binding"/>
    <property type="match status" value="1"/>
</dbReference>
<reference evidence="2" key="1">
    <citation type="submission" date="2010-08" db="EMBL/GenBank/DDBJ databases">
        <authorList>
            <person name="Muzny D."/>
            <person name="Qin X."/>
            <person name="Buhay C."/>
            <person name="Dugan-Rocha S."/>
            <person name="Ding Y."/>
            <person name="Chen G."/>
            <person name="Hawes A."/>
            <person name="Holder M."/>
            <person name="Jhangiani S."/>
            <person name="Johnson A."/>
            <person name="Khan Z."/>
            <person name="Li Z."/>
            <person name="Liu W."/>
            <person name="Liu X."/>
            <person name="Perez L."/>
            <person name="Shen H."/>
            <person name="Wang Q."/>
            <person name="Watt J."/>
            <person name="Xi L."/>
            <person name="Xin Y."/>
            <person name="Zhou J."/>
            <person name="Deng J."/>
            <person name="Jiang H."/>
            <person name="Liu Y."/>
            <person name="Qu J."/>
            <person name="Song X.-Z."/>
            <person name="Zhang L."/>
            <person name="Villasana D."/>
            <person name="Johnson A."/>
            <person name="Liu J."/>
            <person name="Liyanage D."/>
            <person name="Lorensuhewa L."/>
            <person name="Robinson T."/>
            <person name="Song A."/>
            <person name="Song B.-B."/>
            <person name="Dinh H."/>
            <person name="Thornton R."/>
            <person name="Coyle M."/>
            <person name="Francisco L."/>
            <person name="Jackson L."/>
            <person name="Javaid M."/>
            <person name="Korchina V."/>
            <person name="Kovar C."/>
            <person name="Mata R."/>
            <person name="Mathew T."/>
            <person name="Ngo R."/>
            <person name="Nguyen L."/>
            <person name="Nguyen N."/>
            <person name="Okwuonu G."/>
            <person name="Ongeri F."/>
            <person name="Pham C."/>
            <person name="Simmons D."/>
            <person name="Wilczek-Boney K."/>
            <person name="Hale W."/>
            <person name="Jakkamsetti A."/>
            <person name="Pham P."/>
            <person name="Ruth R."/>
            <person name="San Lucas F."/>
            <person name="Warren J."/>
            <person name="Zhang J."/>
            <person name="Zhao Z."/>
            <person name="Zhou C."/>
            <person name="Zhu D."/>
            <person name="Lee S."/>
            <person name="Bess C."/>
            <person name="Blankenburg K."/>
            <person name="Forbes L."/>
            <person name="Fu Q."/>
            <person name="Gubbala S."/>
            <person name="Hirani K."/>
            <person name="Jayaseelan J.C."/>
            <person name="Lara F."/>
            <person name="Munidasa M."/>
            <person name="Palculict T."/>
            <person name="Patil S."/>
            <person name="Pu L.-L."/>
            <person name="Saada N."/>
            <person name="Tang L."/>
            <person name="Weissenberger G."/>
            <person name="Zhu Y."/>
            <person name="Hemphill L."/>
            <person name="Shang Y."/>
            <person name="Youmans B."/>
            <person name="Ayvaz T."/>
            <person name="Ross M."/>
            <person name="Santibanez J."/>
            <person name="Aqrawi P."/>
            <person name="Gross S."/>
            <person name="Joshi V."/>
            <person name="Fowler G."/>
            <person name="Nazareth L."/>
            <person name="Reid J."/>
            <person name="Worley K."/>
            <person name="Petrosino J."/>
            <person name="Highlander S."/>
            <person name="Gibbs R."/>
        </authorList>
    </citation>
    <scope>NUCLEOTIDE SEQUENCE [LARGE SCALE GENOMIC DNA]</scope>
    <source>
        <strain evidence="2">DSM 15272</strain>
    </source>
</reference>
<dbReference type="EMBL" id="ACLF03000002">
    <property type="protein sequence ID" value="EFQ84515.1"/>
    <property type="molecule type" value="Genomic_DNA"/>
</dbReference>
<dbReference type="HOGENOM" id="CLU_075053_16_5_11"/>
<dbReference type="SMART" id="SM00100">
    <property type="entry name" value="cNMP"/>
    <property type="match status" value="1"/>
</dbReference>
<dbReference type="STRING" id="585531.HMPREF0063_10367"/>
<feature type="domain" description="Cyclic nucleotide-binding" evidence="1">
    <location>
        <begin position="42"/>
        <end position="100"/>
    </location>
</feature>
<dbReference type="SUPFAM" id="SSF51206">
    <property type="entry name" value="cAMP-binding domain-like"/>
    <property type="match status" value="1"/>
</dbReference>
<sequence length="134" mass="14522">MASKPDPAIIEALKAVTDFDDETVRALAAHGTFINVPARWSLMWEQTPADKAYIILEGEVVIRRNNADVAELGPGSVLGEIALVNHKLRSASVFALTPLKALHFTDTVIADLVRENQAFGDALRTAAEQRLASD</sequence>
<dbReference type="CDD" id="cd00038">
    <property type="entry name" value="CAP_ED"/>
    <property type="match status" value="1"/>
</dbReference>
<evidence type="ECO:0000313" key="2">
    <source>
        <dbReference type="EMBL" id="EFQ84515.1"/>
    </source>
</evidence>
<dbReference type="RefSeq" id="WP_007079247.1">
    <property type="nucleotide sequence ID" value="NZ_CM001024.1"/>
</dbReference>
<dbReference type="InterPro" id="IPR018490">
    <property type="entry name" value="cNMP-bd_dom_sf"/>
</dbReference>
<evidence type="ECO:0000313" key="3">
    <source>
        <dbReference type="Proteomes" id="UP000003111"/>
    </source>
</evidence>
<protein>
    <submittedName>
        <fullName evidence="2">Cyclic nucleotide-binding domain protein</fullName>
    </submittedName>
</protein>
<dbReference type="Gene3D" id="2.60.120.10">
    <property type="entry name" value="Jelly Rolls"/>
    <property type="match status" value="1"/>
</dbReference>
<gene>
    <name evidence="2" type="ORF">HMPREF0063_10367</name>
</gene>
<dbReference type="AlphaFoldDB" id="E2S8L0"/>
<dbReference type="eggNOG" id="COG0664">
    <property type="taxonomic scope" value="Bacteria"/>
</dbReference>
<evidence type="ECO:0000259" key="1">
    <source>
        <dbReference type="PROSITE" id="PS50042"/>
    </source>
</evidence>
<dbReference type="PROSITE" id="PS50042">
    <property type="entry name" value="CNMP_BINDING_3"/>
    <property type="match status" value="1"/>
</dbReference>
<dbReference type="InterPro" id="IPR018488">
    <property type="entry name" value="cNMP-bd_CS"/>
</dbReference>
<keyword evidence="3" id="KW-1185">Reference proteome</keyword>
<organism evidence="2 3">
    <name type="scientific">Aeromicrobium marinum DSM 15272</name>
    <dbReference type="NCBI Taxonomy" id="585531"/>
    <lineage>
        <taxon>Bacteria</taxon>
        <taxon>Bacillati</taxon>
        <taxon>Actinomycetota</taxon>
        <taxon>Actinomycetes</taxon>
        <taxon>Propionibacteriales</taxon>
        <taxon>Nocardioidaceae</taxon>
        <taxon>Aeromicrobium</taxon>
    </lineage>
</organism>
<dbReference type="InterPro" id="IPR014710">
    <property type="entry name" value="RmlC-like_jellyroll"/>
</dbReference>
<dbReference type="OrthoDB" id="4619743at2"/>
<dbReference type="PROSITE" id="PS00889">
    <property type="entry name" value="CNMP_BINDING_2"/>
    <property type="match status" value="1"/>
</dbReference>